<dbReference type="eggNOG" id="KOG2590">
    <property type="taxonomic scope" value="Eukaryota"/>
</dbReference>
<dbReference type="STRING" id="81824.A9UVH3"/>
<dbReference type="EMBL" id="CH991547">
    <property type="protein sequence ID" value="EDQ90580.1"/>
    <property type="molecule type" value="Genomic_DNA"/>
</dbReference>
<gene>
    <name evidence="2" type="ORF">MONBRDRAFT_1778</name>
</gene>
<dbReference type="Proteomes" id="UP000001357">
    <property type="component" value="Unassembled WGS sequence"/>
</dbReference>
<dbReference type="InParanoid" id="A9UVH3"/>
<keyword evidence="3" id="KW-1185">Reference proteome</keyword>
<evidence type="ECO:0000256" key="1">
    <source>
        <dbReference type="SAM" id="MobiDB-lite"/>
    </source>
</evidence>
<sequence>PKFFPPKESPDKKQHKGYKVKYGPNPVDEQGVGWVLGSERVRPRHDLGASPSAVANASSPASTPGSDAAGSFGGHVNKQSNFGRSLLGKNGLVEHKYHHFRSKALKDRSKNGPESRDMQVLYRFWSFFLRENFNRKIYQEFRRLAIEDANNDHRYGIECLFRFYSYGLEICYRKKVFEDFQDLVISDFEQGHLYGLEKMWAVMRYRKSGPALPFNDKLREYLGRYKTIEDFRAE</sequence>
<feature type="compositionally biased region" description="Low complexity" evidence="1">
    <location>
        <begin position="49"/>
        <end position="62"/>
    </location>
</feature>
<dbReference type="InterPro" id="IPR006607">
    <property type="entry name" value="DM15"/>
</dbReference>
<dbReference type="RefSeq" id="XP_001744631.1">
    <property type="nucleotide sequence ID" value="XM_001744579.1"/>
</dbReference>
<dbReference type="GO" id="GO:0000339">
    <property type="term" value="F:RNA cap binding"/>
    <property type="evidence" value="ECO:0007669"/>
    <property type="project" value="InterPro"/>
</dbReference>
<accession>A9UVH3</accession>
<dbReference type="GO" id="GO:0048255">
    <property type="term" value="P:mRNA stabilization"/>
    <property type="evidence" value="ECO:0007669"/>
    <property type="project" value="InterPro"/>
</dbReference>
<evidence type="ECO:0000313" key="3">
    <source>
        <dbReference type="Proteomes" id="UP000001357"/>
    </source>
</evidence>
<feature type="non-terminal residue" evidence="2">
    <location>
        <position position="1"/>
    </location>
</feature>
<dbReference type="GeneID" id="5890054"/>
<feature type="non-terminal residue" evidence="2">
    <location>
        <position position="234"/>
    </location>
</feature>
<feature type="region of interest" description="Disordered" evidence="1">
    <location>
        <begin position="1"/>
        <end position="74"/>
    </location>
</feature>
<evidence type="ECO:0000313" key="2">
    <source>
        <dbReference type="EMBL" id="EDQ90580.1"/>
    </source>
</evidence>
<proteinExistence type="predicted"/>
<dbReference type="Pfam" id="PF21071">
    <property type="entry name" value="LARP1_HEAT"/>
    <property type="match status" value="1"/>
</dbReference>
<dbReference type="KEGG" id="mbr:MONBRDRAFT_1778"/>
<organism evidence="2 3">
    <name type="scientific">Monosiga brevicollis</name>
    <name type="common">Choanoflagellate</name>
    <dbReference type="NCBI Taxonomy" id="81824"/>
    <lineage>
        <taxon>Eukaryota</taxon>
        <taxon>Choanoflagellata</taxon>
        <taxon>Craspedida</taxon>
        <taxon>Salpingoecidae</taxon>
        <taxon>Monosiga</taxon>
    </lineage>
</organism>
<reference evidence="2 3" key="1">
    <citation type="journal article" date="2008" name="Nature">
        <title>The genome of the choanoflagellate Monosiga brevicollis and the origin of metazoans.</title>
        <authorList>
            <consortium name="JGI Sequencing"/>
            <person name="King N."/>
            <person name="Westbrook M.J."/>
            <person name="Young S.L."/>
            <person name="Kuo A."/>
            <person name="Abedin M."/>
            <person name="Chapman J."/>
            <person name="Fairclough S."/>
            <person name="Hellsten U."/>
            <person name="Isogai Y."/>
            <person name="Letunic I."/>
            <person name="Marr M."/>
            <person name="Pincus D."/>
            <person name="Putnam N."/>
            <person name="Rokas A."/>
            <person name="Wright K.J."/>
            <person name="Zuzow R."/>
            <person name="Dirks W."/>
            <person name="Good M."/>
            <person name="Goodstein D."/>
            <person name="Lemons D."/>
            <person name="Li W."/>
            <person name="Lyons J.B."/>
            <person name="Morris A."/>
            <person name="Nichols S."/>
            <person name="Richter D.J."/>
            <person name="Salamov A."/>
            <person name="Bork P."/>
            <person name="Lim W.A."/>
            <person name="Manning G."/>
            <person name="Miller W.T."/>
            <person name="McGinnis W."/>
            <person name="Shapiro H."/>
            <person name="Tjian R."/>
            <person name="Grigoriev I.V."/>
            <person name="Rokhsar D."/>
        </authorList>
    </citation>
    <scope>NUCLEOTIDE SEQUENCE [LARGE SCALE GENOMIC DNA]</scope>
    <source>
        <strain evidence="3">MX1 / ATCC 50154</strain>
    </source>
</reference>
<name>A9UVH3_MONBE</name>
<dbReference type="AlphaFoldDB" id="A9UVH3"/>
<protein>
    <submittedName>
        <fullName evidence="2">Uncharacterized protein</fullName>
    </submittedName>
</protein>
<dbReference type="SMART" id="SM00684">
    <property type="entry name" value="DM15"/>
    <property type="match status" value="2"/>
</dbReference>